<sequence length="211" mass="23303">MPLLGQTSGIDAYSGRREGWMVQLMSPYERPPHMRSSSCTYRKRKWPAGTGTAASGLFARQPKNCATPLKVPLVGRFSTAPGVGRQMAQSRRVRGEFGGGKAAEEVMARLTIVLVPNTTLSYFDASHQQKLPHSVCWNDRGHGHGEVTKEPFIPACRRADPELFDSHGTRYLGRSWLLASVKRLGGSDTMAKTHRCIGQESPEVSHRLITE</sequence>
<protein>
    <submittedName>
        <fullName evidence="1">Uncharacterized protein</fullName>
    </submittedName>
</protein>
<name>A0A7C8I2X3_9PLEO</name>
<keyword evidence="2" id="KW-1185">Reference proteome</keyword>
<gene>
    <name evidence="1" type="ORF">BDV95DRAFT_596451</name>
</gene>
<organism evidence="1 2">
    <name type="scientific">Massariosphaeria phaeospora</name>
    <dbReference type="NCBI Taxonomy" id="100035"/>
    <lineage>
        <taxon>Eukaryota</taxon>
        <taxon>Fungi</taxon>
        <taxon>Dikarya</taxon>
        <taxon>Ascomycota</taxon>
        <taxon>Pezizomycotina</taxon>
        <taxon>Dothideomycetes</taxon>
        <taxon>Pleosporomycetidae</taxon>
        <taxon>Pleosporales</taxon>
        <taxon>Pleosporales incertae sedis</taxon>
        <taxon>Massariosphaeria</taxon>
    </lineage>
</organism>
<dbReference type="AlphaFoldDB" id="A0A7C8I2X3"/>
<comment type="caution">
    <text evidence="1">The sequence shown here is derived from an EMBL/GenBank/DDBJ whole genome shotgun (WGS) entry which is preliminary data.</text>
</comment>
<evidence type="ECO:0000313" key="1">
    <source>
        <dbReference type="EMBL" id="KAF2869449.1"/>
    </source>
</evidence>
<evidence type="ECO:0000313" key="2">
    <source>
        <dbReference type="Proteomes" id="UP000481861"/>
    </source>
</evidence>
<accession>A0A7C8I2X3</accession>
<proteinExistence type="predicted"/>
<reference evidence="1 2" key="1">
    <citation type="submission" date="2020-01" db="EMBL/GenBank/DDBJ databases">
        <authorList>
            <consortium name="DOE Joint Genome Institute"/>
            <person name="Haridas S."/>
            <person name="Albert R."/>
            <person name="Binder M."/>
            <person name="Bloem J."/>
            <person name="Labutti K."/>
            <person name="Salamov A."/>
            <person name="Andreopoulos B."/>
            <person name="Baker S.E."/>
            <person name="Barry K."/>
            <person name="Bills G."/>
            <person name="Bluhm B.H."/>
            <person name="Cannon C."/>
            <person name="Castanera R."/>
            <person name="Culley D.E."/>
            <person name="Daum C."/>
            <person name="Ezra D."/>
            <person name="Gonzalez J.B."/>
            <person name="Henrissat B."/>
            <person name="Kuo A."/>
            <person name="Liang C."/>
            <person name="Lipzen A."/>
            <person name="Lutzoni F."/>
            <person name="Magnuson J."/>
            <person name="Mondo S."/>
            <person name="Nolan M."/>
            <person name="Ohm R."/>
            <person name="Pangilinan J."/>
            <person name="Park H.-J.H."/>
            <person name="Ramirez L."/>
            <person name="Alfaro M."/>
            <person name="Sun H."/>
            <person name="Tritt A."/>
            <person name="Yoshinaga Y."/>
            <person name="Zwiers L.-H.L."/>
            <person name="Turgeon B.G."/>
            <person name="Goodwin S.B."/>
            <person name="Spatafora J.W."/>
            <person name="Crous P.W."/>
            <person name="Grigoriev I.V."/>
        </authorList>
    </citation>
    <scope>NUCLEOTIDE SEQUENCE [LARGE SCALE GENOMIC DNA]</scope>
    <source>
        <strain evidence="1 2">CBS 611.86</strain>
    </source>
</reference>
<dbReference type="Proteomes" id="UP000481861">
    <property type="component" value="Unassembled WGS sequence"/>
</dbReference>
<dbReference type="EMBL" id="JAADJZ010000016">
    <property type="protein sequence ID" value="KAF2869449.1"/>
    <property type="molecule type" value="Genomic_DNA"/>
</dbReference>